<name>K0KQ07_WICCF</name>
<feature type="compositionally biased region" description="Acidic residues" evidence="2">
    <location>
        <begin position="255"/>
        <end position="264"/>
    </location>
</feature>
<comment type="caution">
    <text evidence="4">The sequence shown here is derived from an EMBL/GenBank/DDBJ whole genome shotgun (WGS) entry which is preliminary data.</text>
</comment>
<feature type="compositionally biased region" description="Basic residues" evidence="2">
    <location>
        <begin position="106"/>
        <end position="123"/>
    </location>
</feature>
<dbReference type="Proteomes" id="UP000009328">
    <property type="component" value="Unassembled WGS sequence"/>
</dbReference>
<sequence length="462" mass="53486">MLKSLHLNGQPAINYFDDLQFGTGSKKGHIRSAMKNLPDEIELKHVVLFDDELRNKDVETIGVQFAHIFDEDRGLTKQIFQNALKKYNDRLPTDLTTGNDIVIKTPKTRRSSSHSTQKSHKASRAAVTPKWVPVSQDSGALITEELSLANSPITPRESIQKTKKIKQRKPVTPKQNIIEEYEPRISQNVSKNLNVKTKSQSKPKPKLKKVVDKQDSKLKPKPKPKTKTKPIKKEPILKPQKSKTKVFDRASNYNEEIEDEDEDEDFYENYENRFQANLPNDESQDEDLDDTYSLGSKEIKISRLPTSTARLTSLDLVLQSLNESLENETESHFKNFQNLNKSYFNKTLDLNLTNNNHINKLKDIKFEKQQLRKDLFDTRQEINENLRNLEKIRLKYNQTKQKIKTKKKINDSLNNLPNKDSLNTNDSILIKLNNLNNIIDPNYGLLEKLKQLNSKFYEVEES</sequence>
<evidence type="ECO:0000256" key="2">
    <source>
        <dbReference type="SAM" id="MobiDB-lite"/>
    </source>
</evidence>
<dbReference type="InterPro" id="IPR048743">
    <property type="entry name" value="AME1"/>
</dbReference>
<dbReference type="eggNOG" id="KOG4549">
    <property type="taxonomic scope" value="Eukaryota"/>
</dbReference>
<feature type="coiled-coil region" evidence="1">
    <location>
        <begin position="354"/>
        <end position="402"/>
    </location>
</feature>
<protein>
    <submittedName>
        <fullName evidence="4">Telomere length regulator protein</fullName>
    </submittedName>
</protein>
<dbReference type="HOGENOM" id="CLU_592123_0_0_1"/>
<feature type="compositionally biased region" description="Basic residues" evidence="2">
    <location>
        <begin position="219"/>
        <end position="230"/>
    </location>
</feature>
<feature type="compositionally biased region" description="Polar residues" evidence="2">
    <location>
        <begin position="185"/>
        <end position="195"/>
    </location>
</feature>
<accession>K0KQ07</accession>
<feature type="region of interest" description="Disordered" evidence="2">
    <location>
        <begin position="105"/>
        <end position="129"/>
    </location>
</feature>
<feature type="compositionally biased region" description="Basic residues" evidence="2">
    <location>
        <begin position="199"/>
        <end position="208"/>
    </location>
</feature>
<evidence type="ECO:0000256" key="1">
    <source>
        <dbReference type="SAM" id="Coils"/>
    </source>
</evidence>
<dbReference type="EMBL" id="CAIF01000180">
    <property type="protein sequence ID" value="CCH45121.1"/>
    <property type="molecule type" value="Genomic_DNA"/>
</dbReference>
<dbReference type="InterPro" id="IPR023214">
    <property type="entry name" value="HAD_sf"/>
</dbReference>
<feature type="domain" description="Inner kinetochore subunit AME1" evidence="3">
    <location>
        <begin position="297"/>
        <end position="455"/>
    </location>
</feature>
<dbReference type="InterPro" id="IPR010036">
    <property type="entry name" value="MDP_1_eu_arc"/>
</dbReference>
<feature type="compositionally biased region" description="Basic and acidic residues" evidence="2">
    <location>
        <begin position="209"/>
        <end position="218"/>
    </location>
</feature>
<organism evidence="4 5">
    <name type="scientific">Wickerhamomyces ciferrii (strain ATCC 14091 / BCRC 22168 / CBS 111 / JCM 3599 / NBRC 0793 / NRRL Y-1031 F-60-10)</name>
    <name type="common">Yeast</name>
    <name type="synonym">Pichia ciferrii</name>
    <dbReference type="NCBI Taxonomy" id="1206466"/>
    <lineage>
        <taxon>Eukaryota</taxon>
        <taxon>Fungi</taxon>
        <taxon>Dikarya</taxon>
        <taxon>Ascomycota</taxon>
        <taxon>Saccharomycotina</taxon>
        <taxon>Saccharomycetes</taxon>
        <taxon>Phaffomycetales</taxon>
        <taxon>Wickerhamomycetaceae</taxon>
        <taxon>Wickerhamomyces</taxon>
    </lineage>
</organism>
<proteinExistence type="predicted"/>
<dbReference type="Pfam" id="PF12689">
    <property type="entry name" value="Acid_PPase"/>
    <property type="match status" value="1"/>
</dbReference>
<dbReference type="GO" id="GO:0016791">
    <property type="term" value="F:phosphatase activity"/>
    <property type="evidence" value="ECO:0007669"/>
    <property type="project" value="InterPro"/>
</dbReference>
<keyword evidence="1" id="KW-0175">Coiled coil</keyword>
<dbReference type="InParanoid" id="K0KQ07"/>
<dbReference type="Gene3D" id="3.40.50.1000">
    <property type="entry name" value="HAD superfamily/HAD-like"/>
    <property type="match status" value="1"/>
</dbReference>
<evidence type="ECO:0000313" key="4">
    <source>
        <dbReference type="EMBL" id="CCH45121.1"/>
    </source>
</evidence>
<evidence type="ECO:0000259" key="3">
    <source>
        <dbReference type="Pfam" id="PF20994"/>
    </source>
</evidence>
<evidence type="ECO:0000313" key="5">
    <source>
        <dbReference type="Proteomes" id="UP000009328"/>
    </source>
</evidence>
<dbReference type="Pfam" id="PF20994">
    <property type="entry name" value="CENPU"/>
    <property type="match status" value="1"/>
</dbReference>
<reference evidence="4 5" key="1">
    <citation type="journal article" date="2012" name="Eukaryot. Cell">
        <title>Draft genome sequence of Wickerhamomyces ciferrii NRRL Y-1031 F-60-10.</title>
        <authorList>
            <person name="Schneider J."/>
            <person name="Andrea H."/>
            <person name="Blom J."/>
            <person name="Jaenicke S."/>
            <person name="Ruckert C."/>
            <person name="Schorsch C."/>
            <person name="Szczepanowski R."/>
            <person name="Farwick M."/>
            <person name="Goesmann A."/>
            <person name="Puhler A."/>
            <person name="Schaffer S."/>
            <person name="Tauch A."/>
            <person name="Kohler T."/>
            <person name="Brinkrolf K."/>
        </authorList>
    </citation>
    <scope>NUCLEOTIDE SEQUENCE [LARGE SCALE GENOMIC DNA]</scope>
    <source>
        <strain evidence="5">ATCC 14091 / BCRC 22168 / CBS 111 / JCM 3599 / NBRC 0793 / NRRL Y-1031 F-60-10</strain>
    </source>
</reference>
<keyword evidence="5" id="KW-1185">Reference proteome</keyword>
<dbReference type="STRING" id="1206466.K0KQ07"/>
<gene>
    <name evidence="4" type="ORF">BN7_4700</name>
</gene>
<feature type="region of interest" description="Disordered" evidence="2">
    <location>
        <begin position="153"/>
        <end position="264"/>
    </location>
</feature>
<dbReference type="AlphaFoldDB" id="K0KQ07"/>
<feature type="compositionally biased region" description="Basic residues" evidence="2">
    <location>
        <begin position="161"/>
        <end position="171"/>
    </location>
</feature>